<feature type="non-terminal residue" evidence="2">
    <location>
        <position position="1"/>
    </location>
</feature>
<proteinExistence type="predicted"/>
<feature type="region of interest" description="Disordered" evidence="1">
    <location>
        <begin position="1"/>
        <end position="20"/>
    </location>
</feature>
<dbReference type="AlphaFoldDB" id="A0A835QLL4"/>
<comment type="caution">
    <text evidence="2">The sequence shown here is derived from an EMBL/GenBank/DDBJ whole genome shotgun (WGS) entry which is preliminary data.</text>
</comment>
<protein>
    <submittedName>
        <fullName evidence="2">Uncharacterized protein</fullName>
    </submittedName>
</protein>
<evidence type="ECO:0000256" key="1">
    <source>
        <dbReference type="SAM" id="MobiDB-lite"/>
    </source>
</evidence>
<organism evidence="2 3">
    <name type="scientific">Vanilla planifolia</name>
    <name type="common">Vanilla</name>
    <dbReference type="NCBI Taxonomy" id="51239"/>
    <lineage>
        <taxon>Eukaryota</taxon>
        <taxon>Viridiplantae</taxon>
        <taxon>Streptophyta</taxon>
        <taxon>Embryophyta</taxon>
        <taxon>Tracheophyta</taxon>
        <taxon>Spermatophyta</taxon>
        <taxon>Magnoliopsida</taxon>
        <taxon>Liliopsida</taxon>
        <taxon>Asparagales</taxon>
        <taxon>Orchidaceae</taxon>
        <taxon>Vanilloideae</taxon>
        <taxon>Vanilleae</taxon>
        <taxon>Vanilla</taxon>
    </lineage>
</organism>
<accession>A0A835QLL4</accession>
<evidence type="ECO:0000313" key="2">
    <source>
        <dbReference type="EMBL" id="KAG0474844.1"/>
    </source>
</evidence>
<sequence>VVGGQNRTTSGSPSTELTGQWCGSTFSQAAAFRSSSSRTSTKRWETEKGILDFCPPSVS</sequence>
<name>A0A835QLL4_VANPL</name>
<evidence type="ECO:0000313" key="3">
    <source>
        <dbReference type="Proteomes" id="UP000639772"/>
    </source>
</evidence>
<dbReference type="EMBL" id="JADCNM010000007">
    <property type="protein sequence ID" value="KAG0474844.1"/>
    <property type="molecule type" value="Genomic_DNA"/>
</dbReference>
<dbReference type="Proteomes" id="UP000639772">
    <property type="component" value="Chromosome 7"/>
</dbReference>
<reference evidence="2 3" key="1">
    <citation type="journal article" date="2020" name="Nat. Food">
        <title>A phased Vanilla planifolia genome enables genetic improvement of flavour and production.</title>
        <authorList>
            <person name="Hasing T."/>
            <person name="Tang H."/>
            <person name="Brym M."/>
            <person name="Khazi F."/>
            <person name="Huang T."/>
            <person name="Chambers A.H."/>
        </authorList>
    </citation>
    <scope>NUCLEOTIDE SEQUENCE [LARGE SCALE GENOMIC DNA]</scope>
    <source>
        <tissue evidence="2">Leaf</tissue>
    </source>
</reference>
<gene>
    <name evidence="2" type="ORF">HPP92_014530</name>
</gene>